<dbReference type="RefSeq" id="WP_157898769.1">
    <property type="nucleotide sequence ID" value="NZ_CP015136.1"/>
</dbReference>
<accession>A0A143PI13</accession>
<gene>
    <name evidence="3" type="ORF">LuPra_01083</name>
</gene>
<name>A0A143PI13_LUTPR</name>
<evidence type="ECO:0000256" key="1">
    <source>
        <dbReference type="SAM" id="MobiDB-lite"/>
    </source>
</evidence>
<dbReference type="EMBL" id="CP015136">
    <property type="protein sequence ID" value="AMY07900.1"/>
    <property type="molecule type" value="Genomic_DNA"/>
</dbReference>
<keyword evidence="2" id="KW-1133">Transmembrane helix</keyword>
<feature type="region of interest" description="Disordered" evidence="1">
    <location>
        <begin position="39"/>
        <end position="73"/>
    </location>
</feature>
<proteinExistence type="predicted"/>
<sequence length="73" mass="8008">MTDAYALRRRDTHRSWAWFAFGLIVLAAVLALFVLPRSSSQDEVGPHGPTVRPQSNTRPLPPPSVARTRGLAA</sequence>
<feature type="transmembrane region" description="Helical" evidence="2">
    <location>
        <begin position="16"/>
        <end position="35"/>
    </location>
</feature>
<dbReference type="AlphaFoldDB" id="A0A143PI13"/>
<organism evidence="3 4">
    <name type="scientific">Luteitalea pratensis</name>
    <dbReference type="NCBI Taxonomy" id="1855912"/>
    <lineage>
        <taxon>Bacteria</taxon>
        <taxon>Pseudomonadati</taxon>
        <taxon>Acidobacteriota</taxon>
        <taxon>Vicinamibacteria</taxon>
        <taxon>Vicinamibacterales</taxon>
        <taxon>Vicinamibacteraceae</taxon>
        <taxon>Luteitalea</taxon>
    </lineage>
</organism>
<dbReference type="KEGG" id="abac:LuPra_01083"/>
<reference evidence="3 4" key="1">
    <citation type="journal article" date="2016" name="Genome Announc.">
        <title>First Complete Genome Sequence of a Subdivision 6 Acidobacterium Strain.</title>
        <authorList>
            <person name="Huang S."/>
            <person name="Vieira S."/>
            <person name="Bunk B."/>
            <person name="Riedel T."/>
            <person name="Sproer C."/>
            <person name="Overmann J."/>
        </authorList>
    </citation>
    <scope>NUCLEOTIDE SEQUENCE [LARGE SCALE GENOMIC DNA]</scope>
    <source>
        <strain evidence="4">DSM 100886 HEG_-6_39</strain>
    </source>
</reference>
<protein>
    <submittedName>
        <fullName evidence="3">Uncharacterized protein</fullName>
    </submittedName>
</protein>
<dbReference type="Proteomes" id="UP000076079">
    <property type="component" value="Chromosome"/>
</dbReference>
<keyword evidence="2" id="KW-0472">Membrane</keyword>
<reference evidence="4" key="2">
    <citation type="submission" date="2016-04" db="EMBL/GenBank/DDBJ databases">
        <title>First Complete Genome Sequence of a Subdivision 6 Acidobacterium.</title>
        <authorList>
            <person name="Huang S."/>
            <person name="Vieira S."/>
            <person name="Bunk B."/>
            <person name="Riedel T."/>
            <person name="Sproeer C."/>
            <person name="Overmann J."/>
        </authorList>
    </citation>
    <scope>NUCLEOTIDE SEQUENCE [LARGE SCALE GENOMIC DNA]</scope>
    <source>
        <strain evidence="4">DSM 100886 HEG_-6_39</strain>
    </source>
</reference>
<evidence type="ECO:0000313" key="4">
    <source>
        <dbReference type="Proteomes" id="UP000076079"/>
    </source>
</evidence>
<evidence type="ECO:0000313" key="3">
    <source>
        <dbReference type="EMBL" id="AMY07900.1"/>
    </source>
</evidence>
<evidence type="ECO:0000256" key="2">
    <source>
        <dbReference type="SAM" id="Phobius"/>
    </source>
</evidence>
<dbReference type="STRING" id="1855912.LuPra_01083"/>
<keyword evidence="2" id="KW-0812">Transmembrane</keyword>
<keyword evidence="4" id="KW-1185">Reference proteome</keyword>